<dbReference type="PRINTS" id="PR00359">
    <property type="entry name" value="BP450"/>
</dbReference>
<dbReference type="EMBL" id="PNYC01000021">
    <property type="protein sequence ID" value="PMS32633.1"/>
    <property type="molecule type" value="Genomic_DNA"/>
</dbReference>
<evidence type="ECO:0000256" key="6">
    <source>
        <dbReference type="ARBA" id="ARBA00023033"/>
    </source>
</evidence>
<dbReference type="SUPFAM" id="SSF48264">
    <property type="entry name" value="Cytochrome P450"/>
    <property type="match status" value="1"/>
</dbReference>
<dbReference type="Proteomes" id="UP000235777">
    <property type="component" value="Unassembled WGS sequence"/>
</dbReference>
<dbReference type="AlphaFoldDB" id="A0A2N7WT30"/>
<keyword evidence="6 7" id="KW-0503">Monooxygenase</keyword>
<protein>
    <submittedName>
        <fullName evidence="8">Cytochrome P450</fullName>
    </submittedName>
</protein>
<dbReference type="PROSITE" id="PS00086">
    <property type="entry name" value="CYTOCHROME_P450"/>
    <property type="match status" value="1"/>
</dbReference>
<keyword evidence="9" id="KW-1185">Reference proteome</keyword>
<dbReference type="PRINTS" id="PR00385">
    <property type="entry name" value="P450"/>
</dbReference>
<dbReference type="GO" id="GO:0004497">
    <property type="term" value="F:monooxygenase activity"/>
    <property type="evidence" value="ECO:0007669"/>
    <property type="project" value="UniProtKB-KW"/>
</dbReference>
<evidence type="ECO:0000256" key="3">
    <source>
        <dbReference type="ARBA" id="ARBA00022723"/>
    </source>
</evidence>
<keyword evidence="2 7" id="KW-0349">Heme</keyword>
<dbReference type="InterPro" id="IPR017972">
    <property type="entry name" value="Cyt_P450_CS"/>
</dbReference>
<name>A0A2N7WT30_9BURK</name>
<evidence type="ECO:0000256" key="4">
    <source>
        <dbReference type="ARBA" id="ARBA00023002"/>
    </source>
</evidence>
<dbReference type="GO" id="GO:0016705">
    <property type="term" value="F:oxidoreductase activity, acting on paired donors, with incorporation or reduction of molecular oxygen"/>
    <property type="evidence" value="ECO:0007669"/>
    <property type="project" value="InterPro"/>
</dbReference>
<dbReference type="PANTHER" id="PTHR46696">
    <property type="entry name" value="P450, PUTATIVE (EUROFUNG)-RELATED"/>
    <property type="match status" value="1"/>
</dbReference>
<evidence type="ECO:0000256" key="7">
    <source>
        <dbReference type="RuleBase" id="RU000461"/>
    </source>
</evidence>
<dbReference type="InterPro" id="IPR002397">
    <property type="entry name" value="Cyt_P450_B"/>
</dbReference>
<keyword evidence="3 7" id="KW-0479">Metal-binding</keyword>
<comment type="caution">
    <text evidence="8">The sequence shown here is derived from an EMBL/GenBank/DDBJ whole genome shotgun (WGS) entry which is preliminary data.</text>
</comment>
<dbReference type="GO" id="GO:0005506">
    <property type="term" value="F:iron ion binding"/>
    <property type="evidence" value="ECO:0007669"/>
    <property type="project" value="InterPro"/>
</dbReference>
<dbReference type="STRING" id="863227.GCA_000373005_03287"/>
<evidence type="ECO:0000256" key="1">
    <source>
        <dbReference type="ARBA" id="ARBA00010617"/>
    </source>
</evidence>
<comment type="similarity">
    <text evidence="1 7">Belongs to the cytochrome P450 family.</text>
</comment>
<proteinExistence type="inferred from homology"/>
<keyword evidence="5 7" id="KW-0408">Iron</keyword>
<keyword evidence="4 7" id="KW-0560">Oxidoreductase</keyword>
<gene>
    <name evidence="8" type="ORF">C0Z20_26030</name>
</gene>
<evidence type="ECO:0000313" key="8">
    <source>
        <dbReference type="EMBL" id="PMS32633.1"/>
    </source>
</evidence>
<evidence type="ECO:0000256" key="5">
    <source>
        <dbReference type="ARBA" id="ARBA00023004"/>
    </source>
</evidence>
<sequence>MTAQTLAEMDAATLPQFPMRRRCPFSPPPEYDAFRAEQPVAPVRLWNGQKVWLVSRYDDVRQVLAEKRVSNNSTHPNYPITYEARGTVKGMLASDGEPPYFLHYDGDKHFEHRRMVARDFAIRPIKDMEPLVQAHIDELIDSMLDSPEKPVDLVRAFALPLPTRIISGMLGVPYEDMKRLQEATDNSSSFNQDPEEARAAVIELGQLIDDLVTAKEKSPGQDIISRLVVEQVRPGHLTRSQLLRMIRMLLIAGHETTANMISLITLYLLENDDLRARLTEDPSQMTQAVEEMLRYFTIAHLATCRVAIEDFEVAGTTIKAGDGIIALISSADRDGAHFSAPDEVNIDRPGRDHLAFGYGVHQCLGQPLARLELRLAVSTLLRRVPTLRLAASRDSLQFKDYFNGLQSLPVTW</sequence>
<dbReference type="CDD" id="cd11030">
    <property type="entry name" value="CYP105-like"/>
    <property type="match status" value="1"/>
</dbReference>
<dbReference type="PANTHER" id="PTHR46696:SF1">
    <property type="entry name" value="CYTOCHROME P450 YJIB-RELATED"/>
    <property type="match status" value="1"/>
</dbReference>
<dbReference type="FunFam" id="1.10.630.10:FF:000018">
    <property type="entry name" value="Cytochrome P450 monooxygenase"/>
    <property type="match status" value="1"/>
</dbReference>
<dbReference type="InterPro" id="IPR036396">
    <property type="entry name" value="Cyt_P450_sf"/>
</dbReference>
<dbReference type="Pfam" id="PF00067">
    <property type="entry name" value="p450"/>
    <property type="match status" value="1"/>
</dbReference>
<dbReference type="Gene3D" id="1.10.630.10">
    <property type="entry name" value="Cytochrome P450"/>
    <property type="match status" value="1"/>
</dbReference>
<accession>A0A2N7WT30</accession>
<evidence type="ECO:0000256" key="2">
    <source>
        <dbReference type="ARBA" id="ARBA00022617"/>
    </source>
</evidence>
<evidence type="ECO:0000313" key="9">
    <source>
        <dbReference type="Proteomes" id="UP000235777"/>
    </source>
</evidence>
<dbReference type="OrthoDB" id="4168525at2"/>
<reference evidence="8 9" key="1">
    <citation type="submission" date="2018-01" db="EMBL/GenBank/DDBJ databases">
        <title>Whole genome analyses suggest that Burkholderia sensu lato contains two further novel genera in the rhizoxinica-symbiotica group Mycetohabitans gen. nov., and Trinickia gen. nov.: implications for the evolution of diazotrophy and nodulation in the Burkholderiaceae.</title>
        <authorList>
            <person name="Estrada-de los Santos P."/>
            <person name="Palmer M."/>
            <person name="Chavez-Ramirez B."/>
            <person name="Beukes C."/>
            <person name="Steenkamp E.T."/>
            <person name="Hirsch A.M."/>
            <person name="Manyaka P."/>
            <person name="Maluk M."/>
            <person name="Lafos M."/>
            <person name="Crook M."/>
            <person name="Gross E."/>
            <person name="Simon M.F."/>
            <person name="Bueno dos Reis Junior F."/>
            <person name="Poole P.S."/>
            <person name="Venter S.N."/>
            <person name="James E.K."/>
        </authorList>
    </citation>
    <scope>NUCLEOTIDE SEQUENCE [LARGE SCALE GENOMIC DNA]</scope>
    <source>
        <strain evidence="8 9">JPY 581</strain>
    </source>
</reference>
<organism evidence="8 9">
    <name type="scientific">Trinickia symbiotica</name>
    <dbReference type="NCBI Taxonomy" id="863227"/>
    <lineage>
        <taxon>Bacteria</taxon>
        <taxon>Pseudomonadati</taxon>
        <taxon>Pseudomonadota</taxon>
        <taxon>Betaproteobacteria</taxon>
        <taxon>Burkholderiales</taxon>
        <taxon>Burkholderiaceae</taxon>
        <taxon>Trinickia</taxon>
    </lineage>
</organism>
<dbReference type="InterPro" id="IPR001128">
    <property type="entry name" value="Cyt_P450"/>
</dbReference>
<dbReference type="GO" id="GO:0020037">
    <property type="term" value="F:heme binding"/>
    <property type="evidence" value="ECO:0007669"/>
    <property type="project" value="InterPro"/>
</dbReference>